<reference evidence="3" key="1">
    <citation type="journal article" date="2019" name="Int. J. Syst. Evol. Microbiol.">
        <title>The Global Catalogue of Microorganisms (GCM) 10K type strain sequencing project: providing services to taxonomists for standard genome sequencing and annotation.</title>
        <authorList>
            <consortium name="The Broad Institute Genomics Platform"/>
            <consortium name="The Broad Institute Genome Sequencing Center for Infectious Disease"/>
            <person name="Wu L."/>
            <person name="Ma J."/>
        </authorList>
    </citation>
    <scope>NUCLEOTIDE SEQUENCE [LARGE SCALE GENOMIC DNA]</scope>
    <source>
        <strain evidence="3">TBRC 7912</strain>
    </source>
</reference>
<proteinExistence type="predicted"/>
<dbReference type="EMBL" id="JBHSBC010000021">
    <property type="protein sequence ID" value="MFC3982828.1"/>
    <property type="molecule type" value="Genomic_DNA"/>
</dbReference>
<organism evidence="2 3">
    <name type="scientific">Streptosporangium jomthongense</name>
    <dbReference type="NCBI Taxonomy" id="1193683"/>
    <lineage>
        <taxon>Bacteria</taxon>
        <taxon>Bacillati</taxon>
        <taxon>Actinomycetota</taxon>
        <taxon>Actinomycetes</taxon>
        <taxon>Streptosporangiales</taxon>
        <taxon>Streptosporangiaceae</taxon>
        <taxon>Streptosporangium</taxon>
    </lineage>
</organism>
<keyword evidence="1" id="KW-1133">Transmembrane helix</keyword>
<accession>A0ABV8F2E1</accession>
<feature type="transmembrane region" description="Helical" evidence="1">
    <location>
        <begin position="147"/>
        <end position="167"/>
    </location>
</feature>
<evidence type="ECO:0000313" key="3">
    <source>
        <dbReference type="Proteomes" id="UP001595698"/>
    </source>
</evidence>
<dbReference type="RefSeq" id="WP_386191433.1">
    <property type="nucleotide sequence ID" value="NZ_JBHSBC010000021.1"/>
</dbReference>
<protein>
    <recommendedName>
        <fullName evidence="4">Conjugal transfer protein TraI</fullName>
    </recommendedName>
</protein>
<feature type="transmembrane region" description="Helical" evidence="1">
    <location>
        <begin position="114"/>
        <end position="135"/>
    </location>
</feature>
<sequence>MSNESEEGETRQVRQLRAKVAEARLLLDLQEDDAPLLLDTPKVRRRRRAAHEAARLHELAQDPVMRAWQASRTRRLLVTGAMVSLTLALGWSTAGVQEFAADGAPTWSPAWMSAWFVEPFVSLALLVVVGARAYLATRGRPLDDPKLARIEWLFLLMSLGMNAWPYLPWSLADGEAFSVADLAMHLIGPVVAVTIVTALPIILAGFTALDHGRRYGGTGAEYRANAVTRYPSAYTVAPDIEVLATRVRRMIEIGELPAEPGIHKIRKVLGCGTDTARDVAKAVRSGGAQTGGAA</sequence>
<comment type="caution">
    <text evidence="2">The sequence shown here is derived from an EMBL/GenBank/DDBJ whole genome shotgun (WGS) entry which is preliminary data.</text>
</comment>
<evidence type="ECO:0000313" key="2">
    <source>
        <dbReference type="EMBL" id="MFC3982828.1"/>
    </source>
</evidence>
<feature type="transmembrane region" description="Helical" evidence="1">
    <location>
        <begin position="187"/>
        <end position="209"/>
    </location>
</feature>
<keyword evidence="1" id="KW-0812">Transmembrane</keyword>
<evidence type="ECO:0000256" key="1">
    <source>
        <dbReference type="SAM" id="Phobius"/>
    </source>
</evidence>
<evidence type="ECO:0008006" key="4">
    <source>
        <dbReference type="Google" id="ProtNLM"/>
    </source>
</evidence>
<keyword evidence="3" id="KW-1185">Reference proteome</keyword>
<dbReference type="Proteomes" id="UP001595698">
    <property type="component" value="Unassembled WGS sequence"/>
</dbReference>
<gene>
    <name evidence="2" type="ORF">ACFOYY_22010</name>
</gene>
<keyword evidence="1" id="KW-0472">Membrane</keyword>
<name>A0ABV8F2E1_9ACTN</name>
<feature type="transmembrane region" description="Helical" evidence="1">
    <location>
        <begin position="76"/>
        <end position="94"/>
    </location>
</feature>